<evidence type="ECO:0000313" key="2">
    <source>
        <dbReference type="Proteomes" id="UP000634136"/>
    </source>
</evidence>
<gene>
    <name evidence="1" type="ORF">G2W53_022810</name>
</gene>
<sequence length="39" mass="4373">MAGNPNAAITEIRRDIKESFKQVAQQFPQDLTPCNKLAK</sequence>
<organism evidence="1 2">
    <name type="scientific">Senna tora</name>
    <dbReference type="NCBI Taxonomy" id="362788"/>
    <lineage>
        <taxon>Eukaryota</taxon>
        <taxon>Viridiplantae</taxon>
        <taxon>Streptophyta</taxon>
        <taxon>Embryophyta</taxon>
        <taxon>Tracheophyta</taxon>
        <taxon>Spermatophyta</taxon>
        <taxon>Magnoliopsida</taxon>
        <taxon>eudicotyledons</taxon>
        <taxon>Gunneridae</taxon>
        <taxon>Pentapetalae</taxon>
        <taxon>rosids</taxon>
        <taxon>fabids</taxon>
        <taxon>Fabales</taxon>
        <taxon>Fabaceae</taxon>
        <taxon>Caesalpinioideae</taxon>
        <taxon>Cassia clade</taxon>
        <taxon>Senna</taxon>
    </lineage>
</organism>
<dbReference type="EMBL" id="JAAIUW010000007">
    <property type="protein sequence ID" value="KAF7824666.1"/>
    <property type="molecule type" value="Genomic_DNA"/>
</dbReference>
<evidence type="ECO:0000313" key="1">
    <source>
        <dbReference type="EMBL" id="KAF7824666.1"/>
    </source>
</evidence>
<comment type="caution">
    <text evidence="1">The sequence shown here is derived from an EMBL/GenBank/DDBJ whole genome shotgun (WGS) entry which is preliminary data.</text>
</comment>
<dbReference type="AlphaFoldDB" id="A0A834TP99"/>
<keyword evidence="2" id="KW-1185">Reference proteome</keyword>
<accession>A0A834TP99</accession>
<reference evidence="1" key="1">
    <citation type="submission" date="2020-09" db="EMBL/GenBank/DDBJ databases">
        <title>Genome-Enabled Discovery of Anthraquinone Biosynthesis in Senna tora.</title>
        <authorList>
            <person name="Kang S.-H."/>
            <person name="Pandey R.P."/>
            <person name="Lee C.-M."/>
            <person name="Sim J.-S."/>
            <person name="Jeong J.-T."/>
            <person name="Choi B.-S."/>
            <person name="Jung M."/>
            <person name="Ginzburg D."/>
            <person name="Zhao K."/>
            <person name="Won S.Y."/>
            <person name="Oh T.-J."/>
            <person name="Yu Y."/>
            <person name="Kim N.-H."/>
            <person name="Lee O.R."/>
            <person name="Lee T.-H."/>
            <person name="Bashyal P."/>
            <person name="Kim T.-S."/>
            <person name="Lee W.-H."/>
            <person name="Kawkins C."/>
            <person name="Kim C.-K."/>
            <person name="Kim J.S."/>
            <person name="Ahn B.O."/>
            <person name="Rhee S.Y."/>
            <person name="Sohng J.K."/>
        </authorList>
    </citation>
    <scope>NUCLEOTIDE SEQUENCE</scope>
    <source>
        <tissue evidence="1">Leaf</tissue>
    </source>
</reference>
<dbReference type="Proteomes" id="UP000634136">
    <property type="component" value="Unassembled WGS sequence"/>
</dbReference>
<protein>
    <submittedName>
        <fullName evidence="1">Uncharacterized protein</fullName>
    </submittedName>
</protein>
<proteinExistence type="predicted"/>
<name>A0A834TP99_9FABA</name>